<evidence type="ECO:0000256" key="2">
    <source>
        <dbReference type="ARBA" id="ARBA00004296"/>
    </source>
</evidence>
<dbReference type="GO" id="GO:0046872">
    <property type="term" value="F:metal ion binding"/>
    <property type="evidence" value="ECO:0007669"/>
    <property type="project" value="UniProtKB-KW"/>
</dbReference>
<dbReference type="PROSITE" id="PS00485">
    <property type="entry name" value="A_DEAMINASE"/>
    <property type="match status" value="1"/>
</dbReference>
<feature type="domain" description="Adenosine deaminase" evidence="10">
    <location>
        <begin position="40"/>
        <end position="355"/>
    </location>
</feature>
<dbReference type="EMBL" id="JAAKFY010000002">
    <property type="protein sequence ID" value="KAF3860872.1"/>
    <property type="molecule type" value="Genomic_DNA"/>
</dbReference>
<evidence type="ECO:0000256" key="6">
    <source>
        <dbReference type="ARBA" id="ARBA00018099"/>
    </source>
</evidence>
<reference evidence="11 12" key="1">
    <citation type="submission" date="2020-03" db="EMBL/GenBank/DDBJ databases">
        <title>Dissostichus mawsoni Genome sequencing and assembly.</title>
        <authorList>
            <person name="Park H."/>
        </authorList>
    </citation>
    <scope>NUCLEOTIDE SEQUENCE [LARGE SCALE GENOMIC DNA]</scope>
    <source>
        <strain evidence="11">DM0001</strain>
        <tissue evidence="11">Muscle</tissue>
    </source>
</reference>
<dbReference type="InterPro" id="IPR001365">
    <property type="entry name" value="A_deaminase_dom"/>
</dbReference>
<dbReference type="NCBIfam" id="TIGR01430">
    <property type="entry name" value="aden_deam"/>
    <property type="match status" value="1"/>
</dbReference>
<dbReference type="GO" id="GO:0043103">
    <property type="term" value="P:hypoxanthine salvage"/>
    <property type="evidence" value="ECO:0007669"/>
    <property type="project" value="TreeGrafter"/>
</dbReference>
<sequence length="365" mass="41222">MHIIARRAAAGFSSLCSSRLSGSKLCTMAESQEVEFFNKPKVELHVHLDGAIRVQTILDVAKRRGIHLPANTKEELTQLIILTEPATLTQFLGKFAVYMHVVAGDREAIKRIAYEFVEDKAKEGVIYVEVRYSPHFLANTEVDPIPWDQEDDGELAFNIKARSILCCMRHMPSWSMEIVELCKKYQHEGVVAIDLAGDESLNCEANPGHRKAYEEAVRCGIHRTVHAGEVGPPSAVKEAVEVLKAERVGHGYRTLEDQVLYKNLLAQNMHFELTGACDPDFTKHPAITFRKDKANYSLNTDDPLIFNSTLHLDYSTAYKYMGFTVEEFKRLNISSAESSFLPEEEKKDLVQRLHEAYGMIRSTAF</sequence>
<dbReference type="GO" id="GO:0042110">
    <property type="term" value="P:T cell activation"/>
    <property type="evidence" value="ECO:0007669"/>
    <property type="project" value="TreeGrafter"/>
</dbReference>
<keyword evidence="12" id="KW-1185">Reference proteome</keyword>
<dbReference type="OrthoDB" id="272271at2759"/>
<evidence type="ECO:0000256" key="4">
    <source>
        <dbReference type="ARBA" id="ARBA00006676"/>
    </source>
</evidence>
<dbReference type="GO" id="GO:0060205">
    <property type="term" value="C:cytoplasmic vesicle lumen"/>
    <property type="evidence" value="ECO:0007669"/>
    <property type="project" value="UniProtKB-SubCell"/>
</dbReference>
<evidence type="ECO:0000256" key="1">
    <source>
        <dbReference type="ARBA" id="ARBA00001947"/>
    </source>
</evidence>
<dbReference type="GO" id="GO:0009168">
    <property type="term" value="P:purine ribonucleoside monophosphate biosynthetic process"/>
    <property type="evidence" value="ECO:0007669"/>
    <property type="project" value="InterPro"/>
</dbReference>
<dbReference type="InterPro" id="IPR006650">
    <property type="entry name" value="A/AMP_deam_AS"/>
</dbReference>
<dbReference type="PANTHER" id="PTHR11409:SF43">
    <property type="entry name" value="ADENOSINE DEAMINASE"/>
    <property type="match status" value="1"/>
</dbReference>
<keyword evidence="8" id="KW-0378">Hydrolase</keyword>
<evidence type="ECO:0000256" key="3">
    <source>
        <dbReference type="ARBA" id="ARBA00004321"/>
    </source>
</evidence>
<proteinExistence type="inferred from homology"/>
<dbReference type="EC" id="3.5.4.4" evidence="5"/>
<gene>
    <name evidence="11" type="ORF">F7725_001127</name>
</gene>
<dbReference type="Proteomes" id="UP000518266">
    <property type="component" value="Unassembled WGS sequence"/>
</dbReference>
<comment type="subcellular location">
    <subcellularLocation>
        <location evidence="2">Cell membrane</location>
        <topology evidence="2">Peripheral membrane protein</topology>
        <orientation evidence="2">Extracellular side</orientation>
    </subcellularLocation>
    <subcellularLocation>
        <location evidence="3">Cytoplasmic vesicle lumen</location>
    </subcellularLocation>
</comment>
<evidence type="ECO:0000313" key="11">
    <source>
        <dbReference type="EMBL" id="KAF3860872.1"/>
    </source>
</evidence>
<evidence type="ECO:0000256" key="8">
    <source>
        <dbReference type="ARBA" id="ARBA00022801"/>
    </source>
</evidence>
<comment type="cofactor">
    <cofactor evidence="1">
        <name>Zn(2+)</name>
        <dbReference type="ChEBI" id="CHEBI:29105"/>
    </cofactor>
</comment>
<dbReference type="GO" id="GO:0060169">
    <property type="term" value="P:negative regulation of adenosine receptor signaling pathway"/>
    <property type="evidence" value="ECO:0007669"/>
    <property type="project" value="TreeGrafter"/>
</dbReference>
<dbReference type="GO" id="GO:0009897">
    <property type="term" value="C:external side of plasma membrane"/>
    <property type="evidence" value="ECO:0007669"/>
    <property type="project" value="TreeGrafter"/>
</dbReference>
<organism evidence="11 12">
    <name type="scientific">Dissostichus mawsoni</name>
    <name type="common">Antarctic cod</name>
    <dbReference type="NCBI Taxonomy" id="36200"/>
    <lineage>
        <taxon>Eukaryota</taxon>
        <taxon>Metazoa</taxon>
        <taxon>Chordata</taxon>
        <taxon>Craniata</taxon>
        <taxon>Vertebrata</taxon>
        <taxon>Euteleostomi</taxon>
        <taxon>Actinopterygii</taxon>
        <taxon>Neopterygii</taxon>
        <taxon>Teleostei</taxon>
        <taxon>Neoteleostei</taxon>
        <taxon>Acanthomorphata</taxon>
        <taxon>Eupercaria</taxon>
        <taxon>Perciformes</taxon>
        <taxon>Notothenioidei</taxon>
        <taxon>Nototheniidae</taxon>
        <taxon>Dissostichus</taxon>
    </lineage>
</organism>
<accession>A0A7J5ZGC0</accession>
<dbReference type="GO" id="GO:0005829">
    <property type="term" value="C:cytosol"/>
    <property type="evidence" value="ECO:0007669"/>
    <property type="project" value="TreeGrafter"/>
</dbReference>
<dbReference type="Pfam" id="PF00962">
    <property type="entry name" value="A_deaminase"/>
    <property type="match status" value="1"/>
</dbReference>
<dbReference type="GO" id="GO:0004000">
    <property type="term" value="F:adenosine deaminase activity"/>
    <property type="evidence" value="ECO:0007669"/>
    <property type="project" value="TreeGrafter"/>
</dbReference>
<dbReference type="PANTHER" id="PTHR11409">
    <property type="entry name" value="ADENOSINE DEAMINASE"/>
    <property type="match status" value="1"/>
</dbReference>
<comment type="caution">
    <text evidence="11">The sequence shown here is derived from an EMBL/GenBank/DDBJ whole genome shotgun (WGS) entry which is preliminary data.</text>
</comment>
<keyword evidence="9" id="KW-0862">Zinc</keyword>
<protein>
    <recommendedName>
        <fullName evidence="6">Adenosine deaminase</fullName>
        <ecNumber evidence="5">3.5.4.4</ecNumber>
    </recommendedName>
</protein>
<evidence type="ECO:0000259" key="10">
    <source>
        <dbReference type="Pfam" id="PF00962"/>
    </source>
</evidence>
<dbReference type="Gene3D" id="3.20.20.140">
    <property type="entry name" value="Metal-dependent hydrolases"/>
    <property type="match status" value="1"/>
</dbReference>
<evidence type="ECO:0000256" key="9">
    <source>
        <dbReference type="ARBA" id="ARBA00022833"/>
    </source>
</evidence>
<name>A0A7J5ZGC0_DISMA</name>
<evidence type="ECO:0000256" key="7">
    <source>
        <dbReference type="ARBA" id="ARBA00022723"/>
    </source>
</evidence>
<evidence type="ECO:0000313" key="12">
    <source>
        <dbReference type="Proteomes" id="UP000518266"/>
    </source>
</evidence>
<dbReference type="GO" id="GO:0046103">
    <property type="term" value="P:inosine biosynthetic process"/>
    <property type="evidence" value="ECO:0007669"/>
    <property type="project" value="TreeGrafter"/>
</dbReference>
<evidence type="ECO:0000256" key="5">
    <source>
        <dbReference type="ARBA" id="ARBA00012784"/>
    </source>
</evidence>
<comment type="similarity">
    <text evidence="4">Belongs to the metallo-dependent hydrolases superfamily. Adenosine and AMP deaminases family.</text>
</comment>
<dbReference type="AlphaFoldDB" id="A0A7J5ZGC0"/>
<keyword evidence="7" id="KW-0479">Metal-binding</keyword>
<dbReference type="InterPro" id="IPR006330">
    <property type="entry name" value="Ado/ade_deaminase"/>
</dbReference>
<dbReference type="SUPFAM" id="SSF51556">
    <property type="entry name" value="Metallo-dependent hydrolases"/>
    <property type="match status" value="1"/>
</dbReference>
<dbReference type="GO" id="GO:0006154">
    <property type="term" value="P:adenosine catabolic process"/>
    <property type="evidence" value="ECO:0007669"/>
    <property type="project" value="TreeGrafter"/>
</dbReference>
<dbReference type="InterPro" id="IPR032466">
    <property type="entry name" value="Metal_Hydrolase"/>
</dbReference>